<sequence length="17" mass="1838">MDDQQPPCSTSSSWPAT</sequence>
<protein>
    <submittedName>
        <fullName evidence="1">Uncharacterized protein</fullName>
    </submittedName>
</protein>
<proteinExistence type="predicted"/>
<evidence type="ECO:0000313" key="2">
    <source>
        <dbReference type="Proteomes" id="UP000324222"/>
    </source>
</evidence>
<dbReference type="AlphaFoldDB" id="A0A5B7H952"/>
<name>A0A5B7H952_PORTR</name>
<comment type="caution">
    <text evidence="1">The sequence shown here is derived from an EMBL/GenBank/DDBJ whole genome shotgun (WGS) entry which is preliminary data.</text>
</comment>
<evidence type="ECO:0000313" key="1">
    <source>
        <dbReference type="EMBL" id="MPC69221.1"/>
    </source>
</evidence>
<dbReference type="Proteomes" id="UP000324222">
    <property type="component" value="Unassembled WGS sequence"/>
</dbReference>
<organism evidence="1 2">
    <name type="scientific">Portunus trituberculatus</name>
    <name type="common">Swimming crab</name>
    <name type="synonym">Neptunus trituberculatus</name>
    <dbReference type="NCBI Taxonomy" id="210409"/>
    <lineage>
        <taxon>Eukaryota</taxon>
        <taxon>Metazoa</taxon>
        <taxon>Ecdysozoa</taxon>
        <taxon>Arthropoda</taxon>
        <taxon>Crustacea</taxon>
        <taxon>Multicrustacea</taxon>
        <taxon>Malacostraca</taxon>
        <taxon>Eumalacostraca</taxon>
        <taxon>Eucarida</taxon>
        <taxon>Decapoda</taxon>
        <taxon>Pleocyemata</taxon>
        <taxon>Brachyura</taxon>
        <taxon>Eubrachyura</taxon>
        <taxon>Portunoidea</taxon>
        <taxon>Portunidae</taxon>
        <taxon>Portuninae</taxon>
        <taxon>Portunus</taxon>
    </lineage>
</organism>
<reference evidence="1 2" key="1">
    <citation type="submission" date="2019-05" db="EMBL/GenBank/DDBJ databases">
        <title>Another draft genome of Portunus trituberculatus and its Hox gene families provides insights of decapod evolution.</title>
        <authorList>
            <person name="Jeong J.-H."/>
            <person name="Song I."/>
            <person name="Kim S."/>
            <person name="Choi T."/>
            <person name="Kim D."/>
            <person name="Ryu S."/>
            <person name="Kim W."/>
        </authorList>
    </citation>
    <scope>NUCLEOTIDE SEQUENCE [LARGE SCALE GENOMIC DNA]</scope>
    <source>
        <tissue evidence="1">Muscle</tissue>
    </source>
</reference>
<gene>
    <name evidence="1" type="ORF">E2C01_063438</name>
</gene>
<keyword evidence="2" id="KW-1185">Reference proteome</keyword>
<accession>A0A5B7H952</accession>
<dbReference type="EMBL" id="VSRR010029062">
    <property type="protein sequence ID" value="MPC69221.1"/>
    <property type="molecule type" value="Genomic_DNA"/>
</dbReference>